<dbReference type="GO" id="GO:0000287">
    <property type="term" value="F:magnesium ion binding"/>
    <property type="evidence" value="ECO:0007669"/>
    <property type="project" value="InterPro"/>
</dbReference>
<dbReference type="GO" id="GO:0003984">
    <property type="term" value="F:acetolactate synthase activity"/>
    <property type="evidence" value="ECO:0007669"/>
    <property type="project" value="TreeGrafter"/>
</dbReference>
<dbReference type="SUPFAM" id="SSF52467">
    <property type="entry name" value="DHS-like NAD/FAD-binding domain"/>
    <property type="match status" value="1"/>
</dbReference>
<dbReference type="InterPro" id="IPR029061">
    <property type="entry name" value="THDP-binding"/>
</dbReference>
<dbReference type="InterPro" id="IPR012000">
    <property type="entry name" value="Thiamin_PyroP_enz_cen_dom"/>
</dbReference>
<dbReference type="Pfam" id="PF00205">
    <property type="entry name" value="TPP_enzyme_M"/>
    <property type="match status" value="1"/>
</dbReference>
<name>A0A0B5EYH0_STRA4</name>
<organism evidence="7 8">
    <name type="scientific">Streptomyces albus (strain ATCC 21838 / DSM 41398 / FERM P-419 / JCM 4703 / NBRC 107858)</name>
    <dbReference type="NCBI Taxonomy" id="1081613"/>
    <lineage>
        <taxon>Bacteria</taxon>
        <taxon>Bacillati</taxon>
        <taxon>Actinomycetota</taxon>
        <taxon>Actinomycetes</taxon>
        <taxon>Kitasatosporales</taxon>
        <taxon>Streptomycetaceae</taxon>
        <taxon>Streptomyces</taxon>
    </lineage>
</organism>
<dbReference type="InterPro" id="IPR012001">
    <property type="entry name" value="Thiamin_PyroP_enz_TPP-bd_dom"/>
</dbReference>
<dbReference type="Proteomes" id="UP000031523">
    <property type="component" value="Chromosome"/>
</dbReference>
<feature type="domain" description="Thiamine pyrophosphate enzyme TPP-binding" evidence="5">
    <location>
        <begin position="399"/>
        <end position="545"/>
    </location>
</feature>
<evidence type="ECO:0000313" key="8">
    <source>
        <dbReference type="Proteomes" id="UP000031523"/>
    </source>
</evidence>
<reference evidence="7 8" key="1">
    <citation type="submission" date="2015-01" db="EMBL/GenBank/DDBJ databases">
        <title>Enhanced salinomycin production by adjusting the supply of polyketide extender units in Streptomyce albus DSM 41398.</title>
        <authorList>
            <person name="Lu C."/>
        </authorList>
    </citation>
    <scope>NUCLEOTIDE SEQUENCE [LARGE SCALE GENOMIC DNA]</scope>
    <source>
        <strain evidence="8">ATCC 21838 / DSM 41398 / FERM P-419 / JCM 4703 / NBRC 107858</strain>
    </source>
</reference>
<evidence type="ECO:0000259" key="6">
    <source>
        <dbReference type="Pfam" id="PF02776"/>
    </source>
</evidence>
<feature type="domain" description="Thiamine pyrophosphate enzyme N-terminal TPP-binding" evidence="6">
    <location>
        <begin position="7"/>
        <end position="118"/>
    </location>
</feature>
<keyword evidence="8" id="KW-1185">Reference proteome</keyword>
<dbReference type="SUPFAM" id="SSF52518">
    <property type="entry name" value="Thiamin diphosphate-binding fold (THDP-binding)"/>
    <property type="match status" value="2"/>
</dbReference>
<dbReference type="GO" id="GO:0050660">
    <property type="term" value="F:flavin adenine dinucleotide binding"/>
    <property type="evidence" value="ECO:0007669"/>
    <property type="project" value="TreeGrafter"/>
</dbReference>
<evidence type="ECO:0000256" key="3">
    <source>
        <dbReference type="RuleBase" id="RU362132"/>
    </source>
</evidence>
<dbReference type="KEGG" id="sals:SLNWT_2776"/>
<dbReference type="GO" id="GO:0009097">
    <property type="term" value="P:isoleucine biosynthetic process"/>
    <property type="evidence" value="ECO:0007669"/>
    <property type="project" value="TreeGrafter"/>
</dbReference>
<gene>
    <name evidence="7" type="ORF">SLNWT_2776</name>
</gene>
<evidence type="ECO:0000259" key="5">
    <source>
        <dbReference type="Pfam" id="PF02775"/>
    </source>
</evidence>
<dbReference type="GO" id="GO:0005948">
    <property type="term" value="C:acetolactate synthase complex"/>
    <property type="evidence" value="ECO:0007669"/>
    <property type="project" value="TreeGrafter"/>
</dbReference>
<dbReference type="InterPro" id="IPR011766">
    <property type="entry name" value="TPP_enzyme_TPP-bd"/>
</dbReference>
<dbReference type="Pfam" id="PF02775">
    <property type="entry name" value="TPP_enzyme_C"/>
    <property type="match status" value="1"/>
</dbReference>
<dbReference type="AlphaFoldDB" id="A0A0B5EYH0"/>
<dbReference type="InterPro" id="IPR045229">
    <property type="entry name" value="TPP_enz"/>
</dbReference>
<keyword evidence="2 3" id="KW-0786">Thiamine pyrophosphate</keyword>
<protein>
    <submittedName>
        <fullName evidence="7">Acetolactate synthase</fullName>
    </submittedName>
</protein>
<evidence type="ECO:0000259" key="4">
    <source>
        <dbReference type="Pfam" id="PF00205"/>
    </source>
</evidence>
<evidence type="ECO:0000313" key="7">
    <source>
        <dbReference type="EMBL" id="AJE83152.1"/>
    </source>
</evidence>
<sequence length="583" mass="59776">MRKGPPRVADYVISSLAAQGTDHVFGVGGANIEDLYDAAHLSGGRVTAVVAKHEFSAATMAEGYHRTSGRLGVAMATSGAGAMNLVPGLAEAYAARIPTLALVGQPPRSLEGRGAFQDSSGLAGTFDAVDLFTPLSRFCARVDDPADIGKLLAEAVAATRGPCRGPAVLLLPKDVQQATVEQLPPLEQLLAEPDGPAAAAGNRAAAARMLTGAAASGAEVLVIAGDGVGRGGARAELAELARLLGASVAVTPEAKDAFDNGDPRYAGVAGTVGHPTVRRRLERASLCVLVGTRLPVMARAGLEAALDATPLVCFDPEPPYTGPPRADAPVVHVDGDLRTELRAAAEALAALPARGAGTPPPGGPEYLVAPRPDSPGVRLDDAVRAIESALPDGATVVSDAGNASSAVIHHLSVPPEGQFVLALGMGGMGHSFGAGIGAAFGTGRRAYVLSGDGGFYAHGMELHTAVEHQLPITFVVFNNNAHAMCVTREQLLYEADYSYNTFRPADLAAGAGAMFPSLRTATATTAEELRRALLAANERTGPALVCVEADPDELPPFLPFLKLIDDRATPSGAHDDDRVTPVG</sequence>
<dbReference type="GO" id="GO:0009099">
    <property type="term" value="P:L-valine biosynthetic process"/>
    <property type="evidence" value="ECO:0007669"/>
    <property type="project" value="TreeGrafter"/>
</dbReference>
<dbReference type="CDD" id="cd00568">
    <property type="entry name" value="TPP_enzymes"/>
    <property type="match status" value="1"/>
</dbReference>
<comment type="similarity">
    <text evidence="1 3">Belongs to the TPP enzyme family.</text>
</comment>
<accession>A0A0B5EYH0</accession>
<dbReference type="InterPro" id="IPR029035">
    <property type="entry name" value="DHS-like_NAD/FAD-binding_dom"/>
</dbReference>
<dbReference type="Pfam" id="PF02776">
    <property type="entry name" value="TPP_enzyme_N"/>
    <property type="match status" value="1"/>
</dbReference>
<dbReference type="PANTHER" id="PTHR18968">
    <property type="entry name" value="THIAMINE PYROPHOSPHATE ENZYMES"/>
    <property type="match status" value="1"/>
</dbReference>
<proteinExistence type="inferred from homology"/>
<dbReference type="EMBL" id="CP010519">
    <property type="protein sequence ID" value="AJE83152.1"/>
    <property type="molecule type" value="Genomic_DNA"/>
</dbReference>
<dbReference type="Gene3D" id="3.40.50.1220">
    <property type="entry name" value="TPP-binding domain"/>
    <property type="match status" value="1"/>
</dbReference>
<dbReference type="GO" id="GO:0030976">
    <property type="term" value="F:thiamine pyrophosphate binding"/>
    <property type="evidence" value="ECO:0007669"/>
    <property type="project" value="InterPro"/>
</dbReference>
<evidence type="ECO:0000256" key="2">
    <source>
        <dbReference type="ARBA" id="ARBA00023052"/>
    </source>
</evidence>
<feature type="domain" description="Thiamine pyrophosphate enzyme central" evidence="4">
    <location>
        <begin position="218"/>
        <end position="329"/>
    </location>
</feature>
<dbReference type="CDD" id="cd07035">
    <property type="entry name" value="TPP_PYR_POX_like"/>
    <property type="match status" value="1"/>
</dbReference>
<dbReference type="Gene3D" id="3.40.50.970">
    <property type="match status" value="2"/>
</dbReference>
<evidence type="ECO:0000256" key="1">
    <source>
        <dbReference type="ARBA" id="ARBA00007812"/>
    </source>
</evidence>
<dbReference type="PANTHER" id="PTHR18968:SF13">
    <property type="entry name" value="ACETOLACTATE SYNTHASE CATALYTIC SUBUNIT, MITOCHONDRIAL"/>
    <property type="match status" value="1"/>
</dbReference>